<evidence type="ECO:0000256" key="2">
    <source>
        <dbReference type="ARBA" id="ARBA00023027"/>
    </source>
</evidence>
<evidence type="ECO:0000256" key="1">
    <source>
        <dbReference type="ARBA" id="ARBA00023002"/>
    </source>
</evidence>
<dbReference type="Pfam" id="PF03446">
    <property type="entry name" value="NAD_binding_2"/>
    <property type="match status" value="1"/>
</dbReference>
<evidence type="ECO:0000256" key="3">
    <source>
        <dbReference type="PIRSR" id="PIRSR000103-1"/>
    </source>
</evidence>
<dbReference type="GeneID" id="70244955"/>
<keyword evidence="2" id="KW-0520">NAD</keyword>
<evidence type="ECO:0000313" key="7">
    <source>
        <dbReference type="Proteomes" id="UP001201262"/>
    </source>
</evidence>
<dbReference type="PANTHER" id="PTHR22981">
    <property type="entry name" value="3-HYDROXYISOBUTYRATE DEHYDROGENASE-RELATED"/>
    <property type="match status" value="1"/>
</dbReference>
<dbReference type="GO" id="GO:0008442">
    <property type="term" value="F:3-hydroxyisobutyrate dehydrogenase activity"/>
    <property type="evidence" value="ECO:0007669"/>
    <property type="project" value="TreeGrafter"/>
</dbReference>
<dbReference type="GO" id="GO:0051287">
    <property type="term" value="F:NAD binding"/>
    <property type="evidence" value="ECO:0007669"/>
    <property type="project" value="InterPro"/>
</dbReference>
<dbReference type="SUPFAM" id="SSF48179">
    <property type="entry name" value="6-phosphogluconate dehydrogenase C-terminal domain-like"/>
    <property type="match status" value="1"/>
</dbReference>
<dbReference type="Pfam" id="PF14833">
    <property type="entry name" value="NAD_binding_11"/>
    <property type="match status" value="1"/>
</dbReference>
<dbReference type="AlphaFoldDB" id="A0AAD4KED4"/>
<dbReference type="InterPro" id="IPR036291">
    <property type="entry name" value="NAD(P)-bd_dom_sf"/>
</dbReference>
<dbReference type="GO" id="GO:0050661">
    <property type="term" value="F:NADP binding"/>
    <property type="evidence" value="ECO:0007669"/>
    <property type="project" value="InterPro"/>
</dbReference>
<dbReference type="GO" id="GO:0005739">
    <property type="term" value="C:mitochondrion"/>
    <property type="evidence" value="ECO:0007669"/>
    <property type="project" value="TreeGrafter"/>
</dbReference>
<protein>
    <submittedName>
        <fullName evidence="6">3-hydroxyisobutyrate dehydrogenase, variant</fullName>
    </submittedName>
</protein>
<gene>
    <name evidence="6" type="ORF">BGW36DRAFT_365587</name>
</gene>
<evidence type="ECO:0000313" key="6">
    <source>
        <dbReference type="EMBL" id="KAH8689055.1"/>
    </source>
</evidence>
<feature type="domain" description="6-phosphogluconate dehydrogenase NADP-binding" evidence="4">
    <location>
        <begin position="11"/>
        <end position="176"/>
    </location>
</feature>
<dbReference type="PIRSF" id="PIRSF000103">
    <property type="entry name" value="HIBADH"/>
    <property type="match status" value="1"/>
</dbReference>
<dbReference type="InterPro" id="IPR015815">
    <property type="entry name" value="HIBADH-related"/>
</dbReference>
<dbReference type="Proteomes" id="UP001201262">
    <property type="component" value="Unassembled WGS sequence"/>
</dbReference>
<evidence type="ECO:0000259" key="5">
    <source>
        <dbReference type="Pfam" id="PF14833"/>
    </source>
</evidence>
<name>A0AAD4KED4_9EURO</name>
<comment type="caution">
    <text evidence="6">The sequence shown here is derived from an EMBL/GenBank/DDBJ whole genome shotgun (WGS) entry which is preliminary data.</text>
</comment>
<keyword evidence="7" id="KW-1185">Reference proteome</keyword>
<feature type="domain" description="3-hydroxyisobutyrate dehydrogenase-like NAD-binding" evidence="5">
    <location>
        <begin position="182"/>
        <end position="296"/>
    </location>
</feature>
<dbReference type="RefSeq" id="XP_046065481.1">
    <property type="nucleotide sequence ID" value="XM_046214668.1"/>
</dbReference>
<organism evidence="6 7">
    <name type="scientific">Talaromyces proteolyticus</name>
    <dbReference type="NCBI Taxonomy" id="1131652"/>
    <lineage>
        <taxon>Eukaryota</taxon>
        <taxon>Fungi</taxon>
        <taxon>Dikarya</taxon>
        <taxon>Ascomycota</taxon>
        <taxon>Pezizomycotina</taxon>
        <taxon>Eurotiomycetes</taxon>
        <taxon>Eurotiomycetidae</taxon>
        <taxon>Eurotiales</taxon>
        <taxon>Trichocomaceae</taxon>
        <taxon>Talaromyces</taxon>
        <taxon>Talaromyces sect. Bacilispori</taxon>
    </lineage>
</organism>
<dbReference type="InterPro" id="IPR029154">
    <property type="entry name" value="HIBADH-like_NADP-bd"/>
</dbReference>
<dbReference type="InterPro" id="IPR013328">
    <property type="entry name" value="6PGD_dom2"/>
</dbReference>
<keyword evidence="1" id="KW-0560">Oxidoreductase</keyword>
<feature type="active site" evidence="3">
    <location>
        <position position="188"/>
    </location>
</feature>
<dbReference type="PANTHER" id="PTHR22981:SF81">
    <property type="entry name" value="DEHYDROGENASE, PUTATIVE-RELATED"/>
    <property type="match status" value="1"/>
</dbReference>
<dbReference type="GO" id="GO:0006574">
    <property type="term" value="P:L-valine catabolic process"/>
    <property type="evidence" value="ECO:0007669"/>
    <property type="project" value="TreeGrafter"/>
</dbReference>
<dbReference type="EMBL" id="JAJTJA010000016">
    <property type="protein sequence ID" value="KAH8689055.1"/>
    <property type="molecule type" value="Genomic_DNA"/>
</dbReference>
<evidence type="ECO:0000259" key="4">
    <source>
        <dbReference type="Pfam" id="PF03446"/>
    </source>
</evidence>
<dbReference type="InterPro" id="IPR008927">
    <property type="entry name" value="6-PGluconate_DH-like_C_sf"/>
</dbReference>
<dbReference type="SUPFAM" id="SSF51735">
    <property type="entry name" value="NAD(P)-binding Rossmann-fold domains"/>
    <property type="match status" value="1"/>
</dbReference>
<reference evidence="6" key="1">
    <citation type="submission" date="2021-12" db="EMBL/GenBank/DDBJ databases">
        <title>Convergent genome expansion in fungi linked to evolution of root-endophyte symbiosis.</title>
        <authorList>
            <consortium name="DOE Joint Genome Institute"/>
            <person name="Ke Y.-H."/>
            <person name="Bonito G."/>
            <person name="Liao H.-L."/>
            <person name="Looney B."/>
            <person name="Rojas-Flechas A."/>
            <person name="Nash J."/>
            <person name="Hameed K."/>
            <person name="Schadt C."/>
            <person name="Martin F."/>
            <person name="Crous P.W."/>
            <person name="Miettinen O."/>
            <person name="Magnuson J.K."/>
            <person name="Labbe J."/>
            <person name="Jacobson D."/>
            <person name="Doktycz M.J."/>
            <person name="Veneault-Fourrey C."/>
            <person name="Kuo A."/>
            <person name="Mondo S."/>
            <person name="Calhoun S."/>
            <person name="Riley R."/>
            <person name="Ohm R."/>
            <person name="LaButti K."/>
            <person name="Andreopoulos B."/>
            <person name="Pangilinan J."/>
            <person name="Nolan M."/>
            <person name="Tritt A."/>
            <person name="Clum A."/>
            <person name="Lipzen A."/>
            <person name="Daum C."/>
            <person name="Barry K."/>
            <person name="Grigoriev I.V."/>
            <person name="Vilgalys R."/>
        </authorList>
    </citation>
    <scope>NUCLEOTIDE SEQUENCE</scope>
    <source>
        <strain evidence="6">PMI_201</strain>
    </source>
</reference>
<proteinExistence type="predicted"/>
<dbReference type="InterPro" id="IPR006115">
    <property type="entry name" value="6PGDH_NADP-bd"/>
</dbReference>
<dbReference type="Gene3D" id="1.10.1040.10">
    <property type="entry name" value="N-(1-d-carboxylethyl)-l-norvaline Dehydrogenase, domain 2"/>
    <property type="match status" value="1"/>
</dbReference>
<dbReference type="Gene3D" id="3.40.50.720">
    <property type="entry name" value="NAD(P)-binding Rossmann-like Domain"/>
    <property type="match status" value="1"/>
</dbReference>
<accession>A0AAD4KED4</accession>
<sequence length="314" mass="33260">MGSVEIPQVTYGFIGIGNMGFPMAQHLRRHLADGLTLVICDVVESITKKFVAETPGKIEVAKTPKEVAQKCDIIITILPVGRHVKEVYTNSTTGLLSIPAGQSPKLFIECSTIDVPTSLDVGKAVALSGLGRFADVPVSGGPTGARAATLTFMAGGDEQICDAIQPIAMTMGRTFYRCGKPGAGLATKQINNYLSGICMVSTAEAMNLGMKYGLDPHVLAGVINTSTGMSYNSKEQNPVKGVSSNSSANRDFAPGFTIELCKGVLEMVAQLGSELEANMPLCQALLDTIDAASKDDRCRGKDCRVVYKYIADVE</sequence>